<dbReference type="InterPro" id="IPR046402">
    <property type="entry name" value="FIT1"/>
</dbReference>
<dbReference type="HAMAP" id="MF_03229">
    <property type="entry name" value="FITM1"/>
    <property type="match status" value="1"/>
</dbReference>
<feature type="transmembrane region" description="Helical" evidence="7">
    <location>
        <begin position="65"/>
        <end position="85"/>
    </location>
</feature>
<protein>
    <recommendedName>
        <fullName evidence="6">Fat storage-inducing transmembrane protein 1 homolog</fullName>
    </recommendedName>
    <alternativeName>
        <fullName evidence="6">FITM1-like protein</fullName>
    </alternativeName>
    <alternativeName>
        <fullName evidence="6">Fat-inducing protein 1</fullName>
    </alternativeName>
</protein>
<evidence type="ECO:0000256" key="4">
    <source>
        <dbReference type="ARBA" id="ARBA00022989"/>
    </source>
</evidence>
<dbReference type="Proteomes" id="UP000694546">
    <property type="component" value="Chromosome 23"/>
</dbReference>
<evidence type="ECO:0000256" key="7">
    <source>
        <dbReference type="SAM" id="Phobius"/>
    </source>
</evidence>
<gene>
    <name evidence="6" type="primary">FITM1</name>
    <name evidence="6" type="synonym">FIT1</name>
    <name evidence="8" type="synonym">LOC115537356</name>
</gene>
<comment type="function">
    <text evidence="6">May play a role in the formation of lipid droplets (LDs), which are storage organelles at the center of lipid and energy homeostasis. May directly bind to diacylglycerol (DAGs) and triacylglycerol.</text>
</comment>
<evidence type="ECO:0000256" key="6">
    <source>
        <dbReference type="HAMAP-Rule" id="MF_03229"/>
    </source>
</evidence>
<keyword evidence="4 6" id="KW-1133">Transmembrane helix</keyword>
<dbReference type="HAMAP" id="MF_03230">
    <property type="entry name" value="FITM2"/>
    <property type="match status" value="1"/>
</dbReference>
<dbReference type="OrthoDB" id="5579088at2759"/>
<evidence type="ECO:0000256" key="1">
    <source>
        <dbReference type="ARBA" id="ARBA00004477"/>
    </source>
</evidence>
<feature type="transmembrane region" description="Helical" evidence="7">
    <location>
        <begin position="33"/>
        <end position="53"/>
    </location>
</feature>
<feature type="transmembrane region" description="Helical" evidence="7">
    <location>
        <begin position="243"/>
        <end position="266"/>
    </location>
</feature>
<evidence type="ECO:0000313" key="8">
    <source>
        <dbReference type="Ensembl" id="ENSGMOP00000004233.2"/>
    </source>
</evidence>
<feature type="transmembrane region" description="Helical" evidence="7">
    <location>
        <begin position="100"/>
        <end position="119"/>
    </location>
</feature>
<evidence type="ECO:0000256" key="5">
    <source>
        <dbReference type="ARBA" id="ARBA00023136"/>
    </source>
</evidence>
<dbReference type="GO" id="GO:0008654">
    <property type="term" value="P:phospholipid biosynthetic process"/>
    <property type="evidence" value="ECO:0007669"/>
    <property type="project" value="InterPro"/>
</dbReference>
<reference evidence="8" key="1">
    <citation type="submission" date="2025-08" db="UniProtKB">
        <authorList>
            <consortium name="Ensembl"/>
        </authorList>
    </citation>
    <scope>IDENTIFICATION</scope>
</reference>
<dbReference type="GO" id="GO:0010945">
    <property type="term" value="F:coenzyme A diphosphatase activity"/>
    <property type="evidence" value="ECO:0007669"/>
    <property type="project" value="InterPro"/>
</dbReference>
<dbReference type="AlphaFoldDB" id="A0A8C4YZR3"/>
<evidence type="ECO:0000256" key="3">
    <source>
        <dbReference type="ARBA" id="ARBA00022824"/>
    </source>
</evidence>
<dbReference type="InterPro" id="IPR046401">
    <property type="entry name" value="FITM1/2"/>
</dbReference>
<dbReference type="GO" id="GO:0005789">
    <property type="term" value="C:endoplasmic reticulum membrane"/>
    <property type="evidence" value="ECO:0007669"/>
    <property type="project" value="UniProtKB-SubCell"/>
</dbReference>
<sequence length="308" mass="33240">MKAVSSSNDGSWPDVNLGKLYKVASEVALPARFLGRILNAGLVLFTNLLAAVVGSGPAGHFHLPLNALVLFGPLLSLWTSSYSIFANRNHFLYRKFLVSAWGWTFCVAGSFVVLLSYSARRSALLSLRHLARLALTGLLWWGTGRLVCLLEDAAGTCFQPVAAAAAGGGSDLAGQPLLLLQEAQSKASCLRAGQVWRGYEVSQDTLTLCLCCLLLVEEMAAFGPHVLRAEAPTGPPAGAPLRILFLLCVFLLTLWLFLLLCLLAYFPQFPAQQLGGAIAYLGWRGLYQGWYRLKPSWFCPGPPGVGLD</sequence>
<dbReference type="OMA" id="AIFANHH"/>
<keyword evidence="2 6" id="KW-0812">Transmembrane</keyword>
<organism evidence="8 9">
    <name type="scientific">Gadus morhua</name>
    <name type="common">Atlantic cod</name>
    <dbReference type="NCBI Taxonomy" id="8049"/>
    <lineage>
        <taxon>Eukaryota</taxon>
        <taxon>Metazoa</taxon>
        <taxon>Chordata</taxon>
        <taxon>Craniata</taxon>
        <taxon>Vertebrata</taxon>
        <taxon>Euteleostomi</taxon>
        <taxon>Actinopterygii</taxon>
        <taxon>Neopterygii</taxon>
        <taxon>Teleostei</taxon>
        <taxon>Neoteleostei</taxon>
        <taxon>Acanthomorphata</taxon>
        <taxon>Zeiogadaria</taxon>
        <taxon>Gadariae</taxon>
        <taxon>Gadiformes</taxon>
        <taxon>Gadoidei</taxon>
        <taxon>Gadidae</taxon>
        <taxon>Gadus</taxon>
    </lineage>
</organism>
<evidence type="ECO:0000313" key="9">
    <source>
        <dbReference type="Proteomes" id="UP000694546"/>
    </source>
</evidence>
<keyword evidence="5 6" id="KW-0472">Membrane</keyword>
<keyword evidence="9" id="KW-1185">Reference proteome</keyword>
<name>A0A8C4YZR3_GADMO</name>
<comment type="caution">
    <text evidence="6">Lacks conserved residue(s) required for the propagation of feature annotation.</text>
</comment>
<evidence type="ECO:0000256" key="2">
    <source>
        <dbReference type="ARBA" id="ARBA00022692"/>
    </source>
</evidence>
<dbReference type="GeneTree" id="ENSGT00530000063693"/>
<dbReference type="InterPro" id="IPR019388">
    <property type="entry name" value="FIT"/>
</dbReference>
<keyword evidence="3 6" id="KW-0256">Endoplasmic reticulum</keyword>
<dbReference type="GO" id="GO:0140042">
    <property type="term" value="P:lipid droplet formation"/>
    <property type="evidence" value="ECO:0007669"/>
    <property type="project" value="UniProtKB-UniRule"/>
</dbReference>
<dbReference type="PANTHER" id="PTHR23129">
    <property type="entry name" value="ACYL-COENZYME A DIPHOSPHATASE FITM2"/>
    <property type="match status" value="1"/>
</dbReference>
<dbReference type="PANTHER" id="PTHR23129:SF3">
    <property type="entry name" value="FAT STORAGE-INDUCING TRANSMEMBRANE PROTEIN 1"/>
    <property type="match status" value="1"/>
</dbReference>
<accession>A0A8C4YZR3</accession>
<comment type="similarity">
    <text evidence="6">Belongs to the FIT family. FIT1 subfamily.</text>
</comment>
<dbReference type="Ensembl" id="ENSGMOT00000004363.2">
    <property type="protein sequence ID" value="ENSGMOP00000004233.2"/>
    <property type="gene ID" value="ENSGMOG00000004006.2"/>
</dbReference>
<proteinExistence type="inferred from homology"/>
<comment type="subcellular location">
    <subcellularLocation>
        <location evidence="1 6">Endoplasmic reticulum membrane</location>
        <topology evidence="1 6">Multi-pass membrane protein</topology>
    </subcellularLocation>
</comment>
<reference evidence="8" key="2">
    <citation type="submission" date="2025-09" db="UniProtKB">
        <authorList>
            <consortium name="Ensembl"/>
        </authorList>
    </citation>
    <scope>IDENTIFICATION</scope>
</reference>